<accession>A0A2I0TBC9</accession>
<proteinExistence type="inferred from homology"/>
<protein>
    <submittedName>
        <fullName evidence="10">Urea transporter 2-like</fullName>
    </submittedName>
</protein>
<evidence type="ECO:0000256" key="4">
    <source>
        <dbReference type="ARBA" id="ARBA00022692"/>
    </source>
</evidence>
<dbReference type="GO" id="GO:0015204">
    <property type="term" value="F:urea transmembrane transporter activity"/>
    <property type="evidence" value="ECO:0007669"/>
    <property type="project" value="InterPro"/>
</dbReference>
<evidence type="ECO:0000256" key="9">
    <source>
        <dbReference type="SAM" id="Phobius"/>
    </source>
</evidence>
<keyword evidence="6 9" id="KW-0472">Membrane</keyword>
<name>A0A2I0TBC9_LIMLA</name>
<keyword evidence="3" id="KW-1003">Cell membrane</keyword>
<evidence type="ECO:0000256" key="8">
    <source>
        <dbReference type="SAM" id="MobiDB-lite"/>
    </source>
</evidence>
<dbReference type="PANTHER" id="PTHR10464:SF4">
    <property type="entry name" value="UREA TRANSPORTER"/>
    <property type="match status" value="1"/>
</dbReference>
<dbReference type="InterPro" id="IPR004937">
    <property type="entry name" value="Urea_transporter"/>
</dbReference>
<dbReference type="FunFam" id="1.10.3430.10:FF:000033">
    <property type="entry name" value="Solute carrier family 14 member 2"/>
    <property type="match status" value="1"/>
</dbReference>
<reference evidence="11" key="2">
    <citation type="submission" date="2017-12" db="EMBL/GenBank/DDBJ databases">
        <title>Genome sequence of the Bar-tailed Godwit (Limosa lapponica baueri).</title>
        <authorList>
            <person name="Lima N.C.B."/>
            <person name="Parody-Merino A.M."/>
            <person name="Battley P.F."/>
            <person name="Fidler A.E."/>
            <person name="Prosdocimi F."/>
        </authorList>
    </citation>
    <scope>NUCLEOTIDE SEQUENCE [LARGE SCALE GENOMIC DNA]</scope>
</reference>
<evidence type="ECO:0000256" key="7">
    <source>
        <dbReference type="ARBA" id="ARBA00033993"/>
    </source>
</evidence>
<comment type="similarity">
    <text evidence="2">Belongs to the urea transporter family.</text>
</comment>
<keyword evidence="11" id="KW-1185">Reference proteome</keyword>
<dbReference type="Gene3D" id="1.10.3430.10">
    <property type="entry name" value="Ammonium transporter AmtB like domains"/>
    <property type="match status" value="1"/>
</dbReference>
<evidence type="ECO:0000256" key="1">
    <source>
        <dbReference type="ARBA" id="ARBA00004651"/>
    </source>
</evidence>
<evidence type="ECO:0000256" key="6">
    <source>
        <dbReference type="ARBA" id="ARBA00023136"/>
    </source>
</evidence>
<keyword evidence="4 9" id="KW-0812">Transmembrane</keyword>
<feature type="transmembrane region" description="Helical" evidence="9">
    <location>
        <begin position="210"/>
        <end position="227"/>
    </location>
</feature>
<dbReference type="GO" id="GO:0005886">
    <property type="term" value="C:plasma membrane"/>
    <property type="evidence" value="ECO:0007669"/>
    <property type="project" value="UniProtKB-SubCell"/>
</dbReference>
<dbReference type="Proteomes" id="UP000233556">
    <property type="component" value="Unassembled WGS sequence"/>
</dbReference>
<feature type="transmembrane region" description="Helical" evidence="9">
    <location>
        <begin position="128"/>
        <end position="147"/>
    </location>
</feature>
<dbReference type="OrthoDB" id="426293at2759"/>
<sequence length="403" mass="43283">MGRDFFTERVVKPWNRLPREVLESPSLKVFKSQGQNMNMENSVDVKTETKGERKPIKQNPLSKAGKRACRALGYITGDMKELGACLKDKPLMIQFIDWVLRGISQVMFVNNPLSGLIVVAGFLVQNPWWTLTGCLGTVVSTLTALILGQDRSAIAAGLYGYNGVLVGLLMAVFSARGDYHWWLLLPVVLVSMTCPVFTSALSSVFCKWDLPVFTLPFNLALTLYLAASGPYNLFFPTTVIQPATAAPNITWTDAEMPMLLQSIPVRVGQVYGCDNPWTGGIFLIALFVSSLLICLHAAIGSAVGMLTALSLATPFSKTYSGLWGYNSSLSCIAIGGCPGLSNGKGMVGGLVDVAELCSSPALCHLCRGCQGPRVGKEEADLVPNRLVTSVGVNSATFLAGSSR</sequence>
<feature type="compositionally biased region" description="Basic and acidic residues" evidence="8">
    <location>
        <begin position="43"/>
        <end position="55"/>
    </location>
</feature>
<dbReference type="Pfam" id="PF03253">
    <property type="entry name" value="UT"/>
    <property type="match status" value="1"/>
</dbReference>
<evidence type="ECO:0000313" key="10">
    <source>
        <dbReference type="EMBL" id="PKU31110.1"/>
    </source>
</evidence>
<dbReference type="AlphaFoldDB" id="A0A2I0TBC9"/>
<organism evidence="10 11">
    <name type="scientific">Limosa lapponica baueri</name>
    <dbReference type="NCBI Taxonomy" id="1758121"/>
    <lineage>
        <taxon>Eukaryota</taxon>
        <taxon>Metazoa</taxon>
        <taxon>Chordata</taxon>
        <taxon>Craniata</taxon>
        <taxon>Vertebrata</taxon>
        <taxon>Euteleostomi</taxon>
        <taxon>Archelosauria</taxon>
        <taxon>Archosauria</taxon>
        <taxon>Dinosauria</taxon>
        <taxon>Saurischia</taxon>
        <taxon>Theropoda</taxon>
        <taxon>Coelurosauria</taxon>
        <taxon>Aves</taxon>
        <taxon>Neognathae</taxon>
        <taxon>Neoaves</taxon>
        <taxon>Charadriiformes</taxon>
        <taxon>Scolopacidae</taxon>
        <taxon>Limosa</taxon>
    </lineage>
</organism>
<feature type="transmembrane region" description="Helical" evidence="9">
    <location>
        <begin position="98"/>
        <end position="122"/>
    </location>
</feature>
<keyword evidence="5 9" id="KW-1133">Transmembrane helix</keyword>
<dbReference type="PANTHER" id="PTHR10464">
    <property type="entry name" value="UREA TRANSPORTER"/>
    <property type="match status" value="1"/>
</dbReference>
<feature type="transmembrane region" description="Helical" evidence="9">
    <location>
        <begin position="281"/>
        <end position="309"/>
    </location>
</feature>
<evidence type="ECO:0000256" key="3">
    <source>
        <dbReference type="ARBA" id="ARBA00022475"/>
    </source>
</evidence>
<feature type="transmembrane region" description="Helical" evidence="9">
    <location>
        <begin position="154"/>
        <end position="173"/>
    </location>
</feature>
<comment type="subcellular location">
    <subcellularLocation>
        <location evidence="1">Cell membrane</location>
        <topology evidence="1">Multi-pass membrane protein</topology>
    </subcellularLocation>
</comment>
<dbReference type="InterPro" id="IPR029020">
    <property type="entry name" value="Ammonium/urea_transptr"/>
</dbReference>
<evidence type="ECO:0000256" key="5">
    <source>
        <dbReference type="ARBA" id="ARBA00022989"/>
    </source>
</evidence>
<gene>
    <name evidence="10" type="ORF">llap_18585</name>
</gene>
<feature type="transmembrane region" description="Helical" evidence="9">
    <location>
        <begin position="179"/>
        <end position="198"/>
    </location>
</feature>
<feature type="region of interest" description="Disordered" evidence="8">
    <location>
        <begin position="43"/>
        <end position="62"/>
    </location>
</feature>
<reference evidence="11" key="1">
    <citation type="submission" date="2017-11" db="EMBL/GenBank/DDBJ databases">
        <authorList>
            <person name="Lima N.C."/>
            <person name="Parody-Merino A.M."/>
            <person name="Battley P.F."/>
            <person name="Fidler A.E."/>
            <person name="Prosdocimi F."/>
        </authorList>
    </citation>
    <scope>NUCLEOTIDE SEQUENCE [LARGE SCALE GENOMIC DNA]</scope>
</reference>
<comment type="catalytic activity">
    <reaction evidence="7">
        <text>urea(in) = urea(out)</text>
        <dbReference type="Rhea" id="RHEA:32799"/>
        <dbReference type="ChEBI" id="CHEBI:16199"/>
    </reaction>
</comment>
<dbReference type="EMBL" id="KZ513351">
    <property type="protein sequence ID" value="PKU31110.1"/>
    <property type="molecule type" value="Genomic_DNA"/>
</dbReference>
<evidence type="ECO:0000256" key="2">
    <source>
        <dbReference type="ARBA" id="ARBA00005914"/>
    </source>
</evidence>
<evidence type="ECO:0000313" key="11">
    <source>
        <dbReference type="Proteomes" id="UP000233556"/>
    </source>
</evidence>